<organism evidence="4 5">
    <name type="scientific">Plastoroseomonas hellenica</name>
    <dbReference type="NCBI Taxonomy" id="2687306"/>
    <lineage>
        <taxon>Bacteria</taxon>
        <taxon>Pseudomonadati</taxon>
        <taxon>Pseudomonadota</taxon>
        <taxon>Alphaproteobacteria</taxon>
        <taxon>Acetobacterales</taxon>
        <taxon>Acetobacteraceae</taxon>
        <taxon>Plastoroseomonas</taxon>
    </lineage>
</organism>
<dbReference type="PANTHER" id="PTHR46268:SF6">
    <property type="entry name" value="UNIVERSAL STRESS PROTEIN UP12"/>
    <property type="match status" value="1"/>
</dbReference>
<evidence type="ECO:0000256" key="1">
    <source>
        <dbReference type="ARBA" id="ARBA00008791"/>
    </source>
</evidence>
<name>A0ABS5F3P8_9PROT</name>
<evidence type="ECO:0000313" key="5">
    <source>
        <dbReference type="Proteomes" id="UP001196870"/>
    </source>
</evidence>
<comment type="caution">
    <text evidence="4">The sequence shown here is derived from an EMBL/GenBank/DDBJ whole genome shotgun (WGS) entry which is preliminary data.</text>
</comment>
<accession>A0ABS5F3P8</accession>
<reference evidence="5" key="1">
    <citation type="journal article" date="2021" name="Syst. Appl. Microbiol.">
        <title>Roseomonas hellenica sp. nov., isolated from roots of wild-growing Alkanna tinctoria.</title>
        <authorList>
            <person name="Rat A."/>
            <person name="Naranjo H.D."/>
            <person name="Lebbe L."/>
            <person name="Cnockaert M."/>
            <person name="Krigas N."/>
            <person name="Grigoriadou K."/>
            <person name="Maloupa E."/>
            <person name="Willems A."/>
        </authorList>
    </citation>
    <scope>NUCLEOTIDE SEQUENCE [LARGE SCALE GENOMIC DNA]</scope>
    <source>
        <strain evidence="5">LMG 31523</strain>
    </source>
</reference>
<dbReference type="Proteomes" id="UP001196870">
    <property type="component" value="Unassembled WGS sequence"/>
</dbReference>
<protein>
    <submittedName>
        <fullName evidence="4">Universal stress protein</fullName>
    </submittedName>
</protein>
<dbReference type="InterPro" id="IPR006016">
    <property type="entry name" value="UspA"/>
</dbReference>
<evidence type="ECO:0000256" key="2">
    <source>
        <dbReference type="SAM" id="MobiDB-lite"/>
    </source>
</evidence>
<dbReference type="CDD" id="cd00293">
    <property type="entry name" value="USP-like"/>
    <property type="match status" value="1"/>
</dbReference>
<dbReference type="RefSeq" id="WP_211854940.1">
    <property type="nucleotide sequence ID" value="NZ_JAAGBB010000030.1"/>
</dbReference>
<proteinExistence type="inferred from homology"/>
<dbReference type="Gene3D" id="3.40.50.12370">
    <property type="match status" value="1"/>
</dbReference>
<dbReference type="InterPro" id="IPR006015">
    <property type="entry name" value="Universal_stress_UspA"/>
</dbReference>
<evidence type="ECO:0000313" key="4">
    <source>
        <dbReference type="EMBL" id="MBR0667162.1"/>
    </source>
</evidence>
<sequence>MRTAMLRSILVALDDTPGAEAARDLAIRLTRETGAALSAAVVLDRPHTNDAHEAVPPGGGAFKERRDAARAQRAEAEAAAALAACTAAAGDLPFVTLRLSDAPEPALLAASATHDLVVIGRDSTLGQEETERGLAPVIEALLHDGARPLLVVPPGAAAGDGPVVVGYDASIPAQRSLQVFALLGLAQRVPVKVVSAAETAPEAQAMAEEGAAFLRSHGLDADALAVTGSRPADLLLAEAVGLKARLLVMGAFETGALRSFLLGSATLRLLREAPCPIFVMS</sequence>
<feature type="domain" description="UspA" evidence="3">
    <location>
        <begin position="5"/>
        <end position="153"/>
    </location>
</feature>
<dbReference type="Pfam" id="PF00582">
    <property type="entry name" value="Usp"/>
    <property type="match status" value="2"/>
</dbReference>
<feature type="domain" description="UspA" evidence="3">
    <location>
        <begin position="164"/>
        <end position="279"/>
    </location>
</feature>
<dbReference type="EMBL" id="JAAGBB010000030">
    <property type="protein sequence ID" value="MBR0667162.1"/>
    <property type="molecule type" value="Genomic_DNA"/>
</dbReference>
<dbReference type="PANTHER" id="PTHR46268">
    <property type="entry name" value="STRESS RESPONSE PROTEIN NHAX"/>
    <property type="match status" value="1"/>
</dbReference>
<dbReference type="PRINTS" id="PR01438">
    <property type="entry name" value="UNVRSLSTRESS"/>
</dbReference>
<evidence type="ECO:0000259" key="3">
    <source>
        <dbReference type="Pfam" id="PF00582"/>
    </source>
</evidence>
<comment type="similarity">
    <text evidence="1">Belongs to the universal stress protein A family.</text>
</comment>
<feature type="region of interest" description="Disordered" evidence="2">
    <location>
        <begin position="48"/>
        <end position="68"/>
    </location>
</feature>
<gene>
    <name evidence="4" type="ORF">GXW71_22570</name>
</gene>
<keyword evidence="5" id="KW-1185">Reference proteome</keyword>
<dbReference type="SUPFAM" id="SSF52402">
    <property type="entry name" value="Adenine nucleotide alpha hydrolases-like"/>
    <property type="match status" value="2"/>
</dbReference>